<dbReference type="HOGENOM" id="CLU_2559019_0_0_1"/>
<dbReference type="RefSeq" id="XP_007840772.1">
    <property type="nucleotide sequence ID" value="XM_007842581.1"/>
</dbReference>
<dbReference type="OrthoDB" id="3238794at2759"/>
<dbReference type="KEGG" id="pfy:PFICI_14000"/>
<evidence type="ECO:0000259" key="1">
    <source>
        <dbReference type="Pfam" id="PF00596"/>
    </source>
</evidence>
<dbReference type="Gene3D" id="3.40.225.10">
    <property type="entry name" value="Class II aldolase/adducin N-terminal domain"/>
    <property type="match status" value="1"/>
</dbReference>
<dbReference type="InterPro" id="IPR036409">
    <property type="entry name" value="Aldolase_II/adducin_N_sf"/>
</dbReference>
<proteinExistence type="predicted"/>
<gene>
    <name evidence="2" type="ORF">PFICI_14000</name>
</gene>
<dbReference type="eggNOG" id="KOG3699">
    <property type="taxonomic scope" value="Eukaryota"/>
</dbReference>
<name>W3WK30_PESFW</name>
<sequence length="82" mass="9066">MAAAFRFFGKNGYTEGTSGHISVRDPILPDHFWMNPFAVHFSQLKASDMVLVDGEGYVVKGGNQAMINEAGFMIHYEVVVLT</sequence>
<dbReference type="Proteomes" id="UP000030651">
    <property type="component" value="Unassembled WGS sequence"/>
</dbReference>
<dbReference type="PANTHER" id="PTHR10672:SF40">
    <property type="entry name" value="CLASS II ALDOLASE_ADDUCIN DOMAIN PROTEIN (AFU_ORTHOLOGUE AFUA_3G09800)"/>
    <property type="match status" value="1"/>
</dbReference>
<dbReference type="InterPro" id="IPR001303">
    <property type="entry name" value="Aldolase_II/adducin_N"/>
</dbReference>
<feature type="domain" description="Class II aldolase/adducin N-terminal" evidence="1">
    <location>
        <begin position="1"/>
        <end position="78"/>
    </location>
</feature>
<dbReference type="SUPFAM" id="SSF53639">
    <property type="entry name" value="AraD/HMP-PK domain-like"/>
    <property type="match status" value="1"/>
</dbReference>
<evidence type="ECO:0000313" key="3">
    <source>
        <dbReference type="Proteomes" id="UP000030651"/>
    </source>
</evidence>
<organism evidence="2 3">
    <name type="scientific">Pestalotiopsis fici (strain W106-1 / CGMCC3.15140)</name>
    <dbReference type="NCBI Taxonomy" id="1229662"/>
    <lineage>
        <taxon>Eukaryota</taxon>
        <taxon>Fungi</taxon>
        <taxon>Dikarya</taxon>
        <taxon>Ascomycota</taxon>
        <taxon>Pezizomycotina</taxon>
        <taxon>Sordariomycetes</taxon>
        <taxon>Xylariomycetidae</taxon>
        <taxon>Amphisphaeriales</taxon>
        <taxon>Sporocadaceae</taxon>
        <taxon>Pestalotiopsis</taxon>
    </lineage>
</organism>
<dbReference type="Pfam" id="PF00596">
    <property type="entry name" value="Aldolase_II"/>
    <property type="match status" value="1"/>
</dbReference>
<dbReference type="PANTHER" id="PTHR10672">
    <property type="entry name" value="ADDUCIN"/>
    <property type="match status" value="1"/>
</dbReference>
<dbReference type="InterPro" id="IPR051017">
    <property type="entry name" value="Aldolase-II_Adducin_sf"/>
</dbReference>
<dbReference type="GO" id="GO:0005856">
    <property type="term" value="C:cytoskeleton"/>
    <property type="evidence" value="ECO:0007669"/>
    <property type="project" value="TreeGrafter"/>
</dbReference>
<evidence type="ECO:0000313" key="2">
    <source>
        <dbReference type="EMBL" id="ETS74134.1"/>
    </source>
</evidence>
<dbReference type="EMBL" id="KI912120">
    <property type="protein sequence ID" value="ETS74134.1"/>
    <property type="molecule type" value="Genomic_DNA"/>
</dbReference>
<dbReference type="GO" id="GO:0051015">
    <property type="term" value="F:actin filament binding"/>
    <property type="evidence" value="ECO:0007669"/>
    <property type="project" value="TreeGrafter"/>
</dbReference>
<protein>
    <recommendedName>
        <fullName evidence="1">Class II aldolase/adducin N-terminal domain-containing protein</fullName>
    </recommendedName>
</protein>
<dbReference type="InParanoid" id="W3WK30"/>
<reference evidence="3" key="1">
    <citation type="journal article" date="2015" name="BMC Genomics">
        <title>Genomic and transcriptomic analysis of the endophytic fungus Pestalotiopsis fici reveals its lifestyle and high potential for synthesis of natural products.</title>
        <authorList>
            <person name="Wang X."/>
            <person name="Zhang X."/>
            <person name="Liu L."/>
            <person name="Xiang M."/>
            <person name="Wang W."/>
            <person name="Sun X."/>
            <person name="Che Y."/>
            <person name="Guo L."/>
            <person name="Liu G."/>
            <person name="Guo L."/>
            <person name="Wang C."/>
            <person name="Yin W.B."/>
            <person name="Stadler M."/>
            <person name="Zhang X."/>
            <person name="Liu X."/>
        </authorList>
    </citation>
    <scope>NUCLEOTIDE SEQUENCE [LARGE SCALE GENOMIC DNA]</scope>
    <source>
        <strain evidence="3">W106-1 / CGMCC3.15140</strain>
    </source>
</reference>
<dbReference type="STRING" id="1229662.W3WK30"/>
<dbReference type="AlphaFoldDB" id="W3WK30"/>
<accession>W3WK30</accession>
<keyword evidence="3" id="KW-1185">Reference proteome</keyword>
<dbReference type="GeneID" id="19279013"/>